<keyword evidence="3" id="KW-1185">Reference proteome</keyword>
<evidence type="ECO:0000313" key="3">
    <source>
        <dbReference type="Proteomes" id="UP000001903"/>
    </source>
</evidence>
<proteinExistence type="predicted"/>
<reference evidence="2 3" key="1">
    <citation type="journal article" date="2010" name="Stand. Genomic Sci.">
        <title>Complete genome sequence of Haloterrigena turkmenica type strain (4k).</title>
        <authorList>
            <person name="Saunders E."/>
            <person name="Tindall B.J."/>
            <person name="Fahnrich R."/>
            <person name="Lapidus A."/>
            <person name="Copeland A."/>
            <person name="Del Rio T.G."/>
            <person name="Lucas S."/>
            <person name="Chen F."/>
            <person name="Tice H."/>
            <person name="Cheng J.F."/>
            <person name="Han C."/>
            <person name="Detter J.C."/>
            <person name="Bruce D."/>
            <person name="Goodwin L."/>
            <person name="Chain P."/>
            <person name="Pitluck S."/>
            <person name="Pati A."/>
            <person name="Ivanova N."/>
            <person name="Mavromatis K."/>
            <person name="Chen A."/>
            <person name="Palaniappan K."/>
            <person name="Land M."/>
            <person name="Hauser L."/>
            <person name="Chang Y.J."/>
            <person name="Jeffries C.D."/>
            <person name="Brettin T."/>
            <person name="Rohde M."/>
            <person name="Goker M."/>
            <person name="Bristow J."/>
            <person name="Eisen J.A."/>
            <person name="Markowitz V."/>
            <person name="Hugenholtz P."/>
            <person name="Klenk H.P."/>
            <person name="Kyrpides N.C."/>
        </authorList>
    </citation>
    <scope>NUCLEOTIDE SEQUENCE [LARGE SCALE GENOMIC DNA]</scope>
    <source>
        <strain evidence="3">ATCC 51198 / DSM 5511 / JCM 9101 / NCIMB 13204 / VKM B-1734 / 4k</strain>
    </source>
</reference>
<organism evidence="2 3">
    <name type="scientific">Haloterrigena turkmenica (strain ATCC 51198 / DSM 5511 / JCM 9101 / NCIMB 13204 / VKM B-1734 / 4k)</name>
    <name type="common">Halococcus turkmenicus</name>
    <dbReference type="NCBI Taxonomy" id="543526"/>
    <lineage>
        <taxon>Archaea</taxon>
        <taxon>Methanobacteriati</taxon>
        <taxon>Methanobacteriota</taxon>
        <taxon>Stenosarchaea group</taxon>
        <taxon>Halobacteria</taxon>
        <taxon>Halobacteriales</taxon>
        <taxon>Natrialbaceae</taxon>
        <taxon>Haloterrigena</taxon>
    </lineage>
</organism>
<dbReference type="EMBL" id="CP001860">
    <property type="protein sequence ID" value="ADB62248.1"/>
    <property type="molecule type" value="Genomic_DNA"/>
</dbReference>
<accession>D2RPU6</accession>
<dbReference type="KEGG" id="htu:Htur_3385"/>
<feature type="transmembrane region" description="Helical" evidence="1">
    <location>
        <begin position="51"/>
        <end position="71"/>
    </location>
</feature>
<dbReference type="eggNOG" id="arCOG04664">
    <property type="taxonomic scope" value="Archaea"/>
</dbReference>
<evidence type="ECO:0008006" key="4">
    <source>
        <dbReference type="Google" id="ProtNLM"/>
    </source>
</evidence>
<dbReference type="HOGENOM" id="CLU_1357894_0_0_2"/>
<sequence length="184" mass="19514">MMATTHVFAGLAAVAPVAYLLPKLSTPLAVGAILGGLAPDFDLVFDHRRTFHFPVVGAAIAALAVAVAVTVPGPLTAALAALAVAAWLHAVSDAAGSGPEMDPWNHRHGRAVYDHVRGRWLRPRRWIRYDGSPEDAALATALAVPALVVFEGPIDVLVLVGVALSIAYALLRRRLVAWLPDWLE</sequence>
<keyword evidence="1" id="KW-1133">Transmembrane helix</keyword>
<dbReference type="Proteomes" id="UP000001903">
    <property type="component" value="Chromosome"/>
</dbReference>
<keyword evidence="1" id="KW-0472">Membrane</keyword>
<dbReference type="STRING" id="543526.Htur_3385"/>
<feature type="transmembrane region" description="Helical" evidence="1">
    <location>
        <begin position="152"/>
        <end position="171"/>
    </location>
</feature>
<evidence type="ECO:0000313" key="2">
    <source>
        <dbReference type="EMBL" id="ADB62248.1"/>
    </source>
</evidence>
<name>D2RPU6_HALTV</name>
<evidence type="ECO:0000256" key="1">
    <source>
        <dbReference type="SAM" id="Phobius"/>
    </source>
</evidence>
<dbReference type="AlphaFoldDB" id="D2RPU6"/>
<keyword evidence="1" id="KW-0812">Transmembrane</keyword>
<gene>
    <name evidence="2" type="ordered locus">Htur_3385</name>
</gene>
<protein>
    <recommendedName>
        <fullName evidence="4">Membrane-bound metal-dependent hydrolase</fullName>
    </recommendedName>
</protein>